<protein>
    <submittedName>
        <fullName evidence="1">Uncharacterized protein</fullName>
    </submittedName>
</protein>
<dbReference type="EMBL" id="VSRR010004296">
    <property type="protein sequence ID" value="MPC39223.1"/>
    <property type="molecule type" value="Genomic_DNA"/>
</dbReference>
<organism evidence="1 2">
    <name type="scientific">Portunus trituberculatus</name>
    <name type="common">Swimming crab</name>
    <name type="synonym">Neptunus trituberculatus</name>
    <dbReference type="NCBI Taxonomy" id="210409"/>
    <lineage>
        <taxon>Eukaryota</taxon>
        <taxon>Metazoa</taxon>
        <taxon>Ecdysozoa</taxon>
        <taxon>Arthropoda</taxon>
        <taxon>Crustacea</taxon>
        <taxon>Multicrustacea</taxon>
        <taxon>Malacostraca</taxon>
        <taxon>Eumalacostraca</taxon>
        <taxon>Eucarida</taxon>
        <taxon>Decapoda</taxon>
        <taxon>Pleocyemata</taxon>
        <taxon>Brachyura</taxon>
        <taxon>Eubrachyura</taxon>
        <taxon>Portunoidea</taxon>
        <taxon>Portunidae</taxon>
        <taxon>Portuninae</taxon>
        <taxon>Portunus</taxon>
    </lineage>
</organism>
<proteinExistence type="predicted"/>
<reference evidence="1 2" key="1">
    <citation type="submission" date="2019-05" db="EMBL/GenBank/DDBJ databases">
        <title>Another draft genome of Portunus trituberculatus and its Hox gene families provides insights of decapod evolution.</title>
        <authorList>
            <person name="Jeong J.-H."/>
            <person name="Song I."/>
            <person name="Kim S."/>
            <person name="Choi T."/>
            <person name="Kim D."/>
            <person name="Ryu S."/>
            <person name="Kim W."/>
        </authorList>
    </citation>
    <scope>NUCLEOTIDE SEQUENCE [LARGE SCALE GENOMIC DNA]</scope>
    <source>
        <tissue evidence="1">Muscle</tissue>
    </source>
</reference>
<accession>A0A5B7F292</accession>
<evidence type="ECO:0000313" key="1">
    <source>
        <dbReference type="EMBL" id="MPC39223.1"/>
    </source>
</evidence>
<dbReference type="Proteomes" id="UP000324222">
    <property type="component" value="Unassembled WGS sequence"/>
</dbReference>
<comment type="caution">
    <text evidence="1">The sequence shown here is derived from an EMBL/GenBank/DDBJ whole genome shotgun (WGS) entry which is preliminary data.</text>
</comment>
<evidence type="ECO:0000313" key="2">
    <source>
        <dbReference type="Proteomes" id="UP000324222"/>
    </source>
</evidence>
<sequence>MLKSSSSPSLVATVVSVHIQSRCRKARRVSWVPSVAVDVLQQQRLLQGFEGSQEMRWRTS</sequence>
<gene>
    <name evidence="1" type="ORF">E2C01_032751</name>
</gene>
<dbReference type="AlphaFoldDB" id="A0A5B7F292"/>
<keyword evidence="2" id="KW-1185">Reference proteome</keyword>
<name>A0A5B7F292_PORTR</name>